<name>A0A1L9S5H2_9EURO</name>
<dbReference type="Pfam" id="PF01370">
    <property type="entry name" value="Epimerase"/>
    <property type="match status" value="1"/>
</dbReference>
<dbReference type="VEuPathDB" id="FungiDB:ASPZODRAFT_1313958"/>
<proteinExistence type="predicted"/>
<dbReference type="InterPro" id="IPR036291">
    <property type="entry name" value="NAD(P)-bd_dom_sf"/>
</dbReference>
<evidence type="ECO:0000313" key="3">
    <source>
        <dbReference type="Proteomes" id="UP000184188"/>
    </source>
</evidence>
<sequence>MSYKPINLTMKFLITGATGFVGSAVVDELLAAGHSVVGLARSDASAALLQAKGVQVLRGTLADHSVLKQGASECEGVAHLAFDHDFAKFAENAVEERAAIEALASALEGTNKPLVVTSGTMAMVRENLVGSEDTPVDMESPMKIRTATETVVLALAARGIRSSVVRLAPSVHGDGDRGFVYRISAAAKEHGESLYIGQGSNCWPAVHRRDAARLYRLALEKGVAGSRYHAVGEEAVPTRAIAEAIGQSLQVPVVSKTVQDAVQRLGFVGYPFAADSRASSTKTQQELGWTPREATLLEDIGKGVYN</sequence>
<dbReference type="STRING" id="1073090.A0A1L9S5H2"/>
<protein>
    <recommendedName>
        <fullName evidence="1">NAD-dependent epimerase/dehydratase domain-containing protein</fullName>
    </recommendedName>
</protein>
<dbReference type="PANTHER" id="PTHR48079">
    <property type="entry name" value="PROTEIN YEEZ"/>
    <property type="match status" value="1"/>
</dbReference>
<dbReference type="InterPro" id="IPR001509">
    <property type="entry name" value="Epimerase_deHydtase"/>
</dbReference>
<dbReference type="GO" id="GO:0005737">
    <property type="term" value="C:cytoplasm"/>
    <property type="evidence" value="ECO:0007669"/>
    <property type="project" value="TreeGrafter"/>
</dbReference>
<dbReference type="SUPFAM" id="SSF51735">
    <property type="entry name" value="NAD(P)-binding Rossmann-fold domains"/>
    <property type="match status" value="1"/>
</dbReference>
<dbReference type="Gene3D" id="3.40.50.720">
    <property type="entry name" value="NAD(P)-binding Rossmann-like Domain"/>
    <property type="match status" value="1"/>
</dbReference>
<reference evidence="3" key="1">
    <citation type="journal article" date="2017" name="Genome Biol.">
        <title>Comparative genomics reveals high biological diversity and specific adaptations in the industrially and medically important fungal genus Aspergillus.</title>
        <authorList>
            <person name="de Vries R.P."/>
            <person name="Riley R."/>
            <person name="Wiebenga A."/>
            <person name="Aguilar-Osorio G."/>
            <person name="Amillis S."/>
            <person name="Uchima C.A."/>
            <person name="Anderluh G."/>
            <person name="Asadollahi M."/>
            <person name="Askin M."/>
            <person name="Barry K."/>
            <person name="Battaglia E."/>
            <person name="Bayram O."/>
            <person name="Benocci T."/>
            <person name="Braus-Stromeyer S.A."/>
            <person name="Caldana C."/>
            <person name="Canovas D."/>
            <person name="Cerqueira G.C."/>
            <person name="Chen F."/>
            <person name="Chen W."/>
            <person name="Choi C."/>
            <person name="Clum A."/>
            <person name="Dos Santos R.A."/>
            <person name="Damasio A.R."/>
            <person name="Diallinas G."/>
            <person name="Emri T."/>
            <person name="Fekete E."/>
            <person name="Flipphi M."/>
            <person name="Freyberg S."/>
            <person name="Gallo A."/>
            <person name="Gournas C."/>
            <person name="Habgood R."/>
            <person name="Hainaut M."/>
            <person name="Harispe M.L."/>
            <person name="Henrissat B."/>
            <person name="Hilden K.S."/>
            <person name="Hope R."/>
            <person name="Hossain A."/>
            <person name="Karabika E."/>
            <person name="Karaffa L."/>
            <person name="Karanyi Z."/>
            <person name="Krasevec N."/>
            <person name="Kuo A."/>
            <person name="Kusch H."/>
            <person name="LaButti K."/>
            <person name="Lagendijk E.L."/>
            <person name="Lapidus A."/>
            <person name="Levasseur A."/>
            <person name="Lindquist E."/>
            <person name="Lipzen A."/>
            <person name="Logrieco A.F."/>
            <person name="MacCabe A."/>
            <person name="Maekelae M.R."/>
            <person name="Malavazi I."/>
            <person name="Melin P."/>
            <person name="Meyer V."/>
            <person name="Mielnichuk N."/>
            <person name="Miskei M."/>
            <person name="Molnar A.P."/>
            <person name="Mule G."/>
            <person name="Ngan C.Y."/>
            <person name="Orejas M."/>
            <person name="Orosz E."/>
            <person name="Ouedraogo J.P."/>
            <person name="Overkamp K.M."/>
            <person name="Park H.-S."/>
            <person name="Perrone G."/>
            <person name="Piumi F."/>
            <person name="Punt P.J."/>
            <person name="Ram A.F."/>
            <person name="Ramon A."/>
            <person name="Rauscher S."/>
            <person name="Record E."/>
            <person name="Riano-Pachon D.M."/>
            <person name="Robert V."/>
            <person name="Roehrig J."/>
            <person name="Ruller R."/>
            <person name="Salamov A."/>
            <person name="Salih N.S."/>
            <person name="Samson R.A."/>
            <person name="Sandor E."/>
            <person name="Sanguinetti M."/>
            <person name="Schuetze T."/>
            <person name="Sepcic K."/>
            <person name="Shelest E."/>
            <person name="Sherlock G."/>
            <person name="Sophianopoulou V."/>
            <person name="Squina F.M."/>
            <person name="Sun H."/>
            <person name="Susca A."/>
            <person name="Todd R.B."/>
            <person name="Tsang A."/>
            <person name="Unkles S.E."/>
            <person name="van de Wiele N."/>
            <person name="van Rossen-Uffink D."/>
            <person name="Oliveira J.V."/>
            <person name="Vesth T.C."/>
            <person name="Visser J."/>
            <person name="Yu J.-H."/>
            <person name="Zhou M."/>
            <person name="Andersen M.R."/>
            <person name="Archer D.B."/>
            <person name="Baker S.E."/>
            <person name="Benoit I."/>
            <person name="Brakhage A.A."/>
            <person name="Braus G.H."/>
            <person name="Fischer R."/>
            <person name="Frisvad J.C."/>
            <person name="Goldman G.H."/>
            <person name="Houbraken J."/>
            <person name="Oakley B."/>
            <person name="Pocsi I."/>
            <person name="Scazzocchio C."/>
            <person name="Seiboth B."/>
            <person name="vanKuyk P.A."/>
            <person name="Wortman J."/>
            <person name="Dyer P.S."/>
            <person name="Grigoriev I.V."/>
        </authorList>
    </citation>
    <scope>NUCLEOTIDE SEQUENCE [LARGE SCALE GENOMIC DNA]</scope>
    <source>
        <strain evidence="3">CBS 506.65</strain>
    </source>
</reference>
<dbReference type="RefSeq" id="XP_022576923.1">
    <property type="nucleotide sequence ID" value="XM_022722749.1"/>
</dbReference>
<dbReference type="GO" id="GO:0004029">
    <property type="term" value="F:aldehyde dehydrogenase (NAD+) activity"/>
    <property type="evidence" value="ECO:0007669"/>
    <property type="project" value="TreeGrafter"/>
</dbReference>
<evidence type="ECO:0000259" key="1">
    <source>
        <dbReference type="Pfam" id="PF01370"/>
    </source>
</evidence>
<dbReference type="EMBL" id="KV878360">
    <property type="protein sequence ID" value="OJJ42413.1"/>
    <property type="molecule type" value="Genomic_DNA"/>
</dbReference>
<accession>A0A1L9S5H2</accession>
<dbReference type="GeneID" id="34609214"/>
<evidence type="ECO:0000313" key="2">
    <source>
        <dbReference type="EMBL" id="OJJ42413.1"/>
    </source>
</evidence>
<feature type="domain" description="NAD-dependent epimerase/dehydratase" evidence="1">
    <location>
        <begin position="13"/>
        <end position="227"/>
    </location>
</feature>
<dbReference type="CDD" id="cd05262">
    <property type="entry name" value="SDR_a7"/>
    <property type="match status" value="1"/>
</dbReference>
<gene>
    <name evidence="2" type="ORF">ASPZODRAFT_1313958</name>
</gene>
<keyword evidence="3" id="KW-1185">Reference proteome</keyword>
<organism evidence="2 3">
    <name type="scientific">Penicilliopsis zonata CBS 506.65</name>
    <dbReference type="NCBI Taxonomy" id="1073090"/>
    <lineage>
        <taxon>Eukaryota</taxon>
        <taxon>Fungi</taxon>
        <taxon>Dikarya</taxon>
        <taxon>Ascomycota</taxon>
        <taxon>Pezizomycotina</taxon>
        <taxon>Eurotiomycetes</taxon>
        <taxon>Eurotiomycetidae</taxon>
        <taxon>Eurotiales</taxon>
        <taxon>Aspergillaceae</taxon>
        <taxon>Penicilliopsis</taxon>
    </lineage>
</organism>
<dbReference type="Proteomes" id="UP000184188">
    <property type="component" value="Unassembled WGS sequence"/>
</dbReference>
<dbReference type="AlphaFoldDB" id="A0A1L9S5H2"/>
<dbReference type="PANTHER" id="PTHR48079:SF9">
    <property type="entry name" value="PUTATIVE-RELATED"/>
    <property type="match status" value="1"/>
</dbReference>
<dbReference type="OrthoDB" id="10262413at2759"/>
<dbReference type="InterPro" id="IPR051783">
    <property type="entry name" value="NAD(P)-dependent_oxidoreduct"/>
</dbReference>